<keyword evidence="4 8" id="KW-0547">Nucleotide-binding</keyword>
<keyword evidence="11" id="KW-0548">Nucleotidyltransferase</keyword>
<evidence type="ECO:0000256" key="2">
    <source>
        <dbReference type="ARBA" id="ARBA00022679"/>
    </source>
</evidence>
<proteinExistence type="inferred from homology"/>
<comment type="caution">
    <text evidence="11">The sequence shown here is derived from an EMBL/GenBank/DDBJ whole genome shotgun (WGS) entry which is preliminary data.</text>
</comment>
<feature type="domain" description="MobA-like NTP transferase" evidence="10">
    <location>
        <begin position="9"/>
        <end position="238"/>
    </location>
</feature>
<keyword evidence="1 8" id="KW-0963">Cytoplasm</keyword>
<dbReference type="InterPro" id="IPR025877">
    <property type="entry name" value="MobA-like_NTP_Trfase"/>
</dbReference>
<dbReference type="GO" id="GO:0061603">
    <property type="term" value="F:molybdenum cofactor guanylyltransferase activity"/>
    <property type="evidence" value="ECO:0007669"/>
    <property type="project" value="UniProtKB-EC"/>
</dbReference>
<feature type="binding site" evidence="8">
    <location>
        <position position="86"/>
    </location>
    <ligand>
        <name>GTP</name>
        <dbReference type="ChEBI" id="CHEBI:37565"/>
    </ligand>
</feature>
<evidence type="ECO:0000256" key="8">
    <source>
        <dbReference type="HAMAP-Rule" id="MF_00316"/>
    </source>
</evidence>
<comment type="similarity">
    <text evidence="8">Belongs to the MobA family.</text>
</comment>
<dbReference type="AlphaFoldDB" id="A0A843ABD1"/>
<feature type="region of interest" description="Disordered" evidence="9">
    <location>
        <begin position="156"/>
        <end position="201"/>
    </location>
</feature>
<comment type="catalytic activity">
    <reaction evidence="8">
        <text>Mo-molybdopterin + GTP + H(+) = Mo-molybdopterin guanine dinucleotide + diphosphate</text>
        <dbReference type="Rhea" id="RHEA:34243"/>
        <dbReference type="ChEBI" id="CHEBI:15378"/>
        <dbReference type="ChEBI" id="CHEBI:33019"/>
        <dbReference type="ChEBI" id="CHEBI:37565"/>
        <dbReference type="ChEBI" id="CHEBI:71302"/>
        <dbReference type="ChEBI" id="CHEBI:71310"/>
        <dbReference type="EC" id="2.7.7.77"/>
    </reaction>
</comment>
<dbReference type="InterPro" id="IPR029044">
    <property type="entry name" value="Nucleotide-diphossugar_trans"/>
</dbReference>
<keyword evidence="6 8" id="KW-0342">GTP-binding</keyword>
<dbReference type="EC" id="2.7.7.77" evidence="8"/>
<gene>
    <name evidence="8" type="primary">mobA</name>
    <name evidence="11" type="ORF">ISP01_04715</name>
</gene>
<evidence type="ECO:0000256" key="6">
    <source>
        <dbReference type="ARBA" id="ARBA00023134"/>
    </source>
</evidence>
<keyword evidence="7 8" id="KW-0501">Molybdenum cofactor biosynthesis</keyword>
<evidence type="ECO:0000256" key="1">
    <source>
        <dbReference type="ARBA" id="ARBA00022490"/>
    </source>
</evidence>
<dbReference type="GO" id="GO:0046872">
    <property type="term" value="F:metal ion binding"/>
    <property type="evidence" value="ECO:0007669"/>
    <property type="project" value="UniProtKB-KW"/>
</dbReference>
<evidence type="ECO:0000259" key="10">
    <source>
        <dbReference type="Pfam" id="PF12804"/>
    </source>
</evidence>
<dbReference type="Gene3D" id="3.90.550.10">
    <property type="entry name" value="Spore Coat Polysaccharide Biosynthesis Protein SpsA, Chain A"/>
    <property type="match status" value="2"/>
</dbReference>
<feature type="binding site" evidence="8">
    <location>
        <begin position="12"/>
        <end position="14"/>
    </location>
    <ligand>
        <name>GTP</name>
        <dbReference type="ChEBI" id="CHEBI:37565"/>
    </ligand>
</feature>
<feature type="binding site" evidence="8">
    <location>
        <position position="24"/>
    </location>
    <ligand>
        <name>GTP</name>
        <dbReference type="ChEBI" id="CHEBI:37565"/>
    </ligand>
</feature>
<sequence length="294" mass="34202">MKNQSNQSVIILCGGMSKRMGQDKGSMKIQETPMIIHVLEAITPQINEVIIVLNDRDRIAKYKSIIDSYLKKLNKKFNFNLIFLEDEIKNKGPMSGIMTGLKNISSEYGLILPCDSPFISNEYIKNMFEILNEIKSLYNNVDGIIPFHFKKKLENEDKNEKNNIKTNKKTNKKNNKKVNGKLNRKTKENDNKKDNKNEIDIPKSGFYKEGVMKNFIIENTEPLHSIYKKNTYKTIESLLEQNEMKVKSLIKSINSYFILIDEYKDNSTNKKLNYNISSSNFKNINYKKDINEIN</sequence>
<keyword evidence="3 8" id="KW-0479">Metal-binding</keyword>
<feature type="binding site" evidence="8">
    <location>
        <position position="115"/>
    </location>
    <ligand>
        <name>GTP</name>
        <dbReference type="ChEBI" id="CHEBI:37565"/>
    </ligand>
</feature>
<evidence type="ECO:0000256" key="9">
    <source>
        <dbReference type="SAM" id="MobiDB-lite"/>
    </source>
</evidence>
<dbReference type="Proteomes" id="UP000658733">
    <property type="component" value="Unassembled WGS sequence"/>
</dbReference>
<dbReference type="RefSeq" id="WP_278522637.1">
    <property type="nucleotide sequence ID" value="NZ_JADIIN010000038.1"/>
</dbReference>
<dbReference type="HAMAP" id="MF_00316">
    <property type="entry name" value="MobA"/>
    <property type="match status" value="1"/>
</dbReference>
<name>A0A843ABD1_METAZ</name>
<keyword evidence="2 8" id="KW-0808">Transferase</keyword>
<feature type="compositionally biased region" description="Basic residues" evidence="9">
    <location>
        <begin position="166"/>
        <end position="184"/>
    </location>
</feature>
<evidence type="ECO:0000256" key="3">
    <source>
        <dbReference type="ARBA" id="ARBA00022723"/>
    </source>
</evidence>
<evidence type="ECO:0000313" key="12">
    <source>
        <dbReference type="Proteomes" id="UP000658733"/>
    </source>
</evidence>
<dbReference type="GO" id="GO:0006777">
    <property type="term" value="P:Mo-molybdopterin cofactor biosynthetic process"/>
    <property type="evidence" value="ECO:0007669"/>
    <property type="project" value="UniProtKB-KW"/>
</dbReference>
<comment type="caution">
    <text evidence="8">Lacks conserved residue(s) required for the propagation of feature annotation.</text>
</comment>
<comment type="subcellular location">
    <subcellularLocation>
        <location evidence="8">Cytoplasm</location>
    </subcellularLocation>
</comment>
<dbReference type="SUPFAM" id="SSF53448">
    <property type="entry name" value="Nucleotide-diphospho-sugar transferases"/>
    <property type="match status" value="1"/>
</dbReference>
<dbReference type="CDD" id="cd02503">
    <property type="entry name" value="MobA"/>
    <property type="match status" value="1"/>
</dbReference>
<comment type="domain">
    <text evidence="8">The N-terminal domain determines nucleotide recognition and specific binding, while the C-terminal domain determines the specific binding to the target protein.</text>
</comment>
<reference evidence="11" key="1">
    <citation type="submission" date="2020-10" db="EMBL/GenBank/DDBJ databases">
        <title>Dehalococcoides mccartyi of a TCE/Cr reducing biochatode.</title>
        <authorList>
            <person name="Matturro B."/>
        </authorList>
    </citation>
    <scope>NUCLEOTIDE SEQUENCE</scope>
    <source>
        <strain evidence="11">Bin4</strain>
    </source>
</reference>
<feature type="binding site" evidence="8">
    <location>
        <position position="115"/>
    </location>
    <ligand>
        <name>Mg(2+)</name>
        <dbReference type="ChEBI" id="CHEBI:18420"/>
    </ligand>
</feature>
<comment type="function">
    <text evidence="8">Transfers a GMP moiety from GTP to Mo-molybdopterin (Mo-MPT) cofactor (Moco or molybdenum cofactor) to form Mo-molybdopterin guanine dinucleotide (Mo-MGD) cofactor.</text>
</comment>
<comment type="cofactor">
    <cofactor evidence="8">
        <name>Mg(2+)</name>
        <dbReference type="ChEBI" id="CHEBI:18420"/>
    </cofactor>
</comment>
<feature type="compositionally biased region" description="Basic and acidic residues" evidence="9">
    <location>
        <begin position="185"/>
        <end position="201"/>
    </location>
</feature>
<evidence type="ECO:0000313" key="11">
    <source>
        <dbReference type="EMBL" id="MBF4468687.1"/>
    </source>
</evidence>
<keyword evidence="5 8" id="KW-0460">Magnesium</keyword>
<dbReference type="Pfam" id="PF12804">
    <property type="entry name" value="NTP_transf_3"/>
    <property type="match status" value="1"/>
</dbReference>
<organism evidence="11 12">
    <name type="scientific">Methanobrevibacter arboriphilus</name>
    <dbReference type="NCBI Taxonomy" id="39441"/>
    <lineage>
        <taxon>Archaea</taxon>
        <taxon>Methanobacteriati</taxon>
        <taxon>Methanobacteriota</taxon>
        <taxon>Methanomada group</taxon>
        <taxon>Methanobacteria</taxon>
        <taxon>Methanobacteriales</taxon>
        <taxon>Methanobacteriaceae</taxon>
        <taxon>Methanobrevibacter</taxon>
    </lineage>
</organism>
<dbReference type="InterPro" id="IPR013482">
    <property type="entry name" value="Molybde_CF_guanTrfase"/>
</dbReference>
<accession>A0A843ABD1</accession>
<dbReference type="PANTHER" id="PTHR19136">
    <property type="entry name" value="MOLYBDENUM COFACTOR GUANYLYLTRANSFERASE"/>
    <property type="match status" value="1"/>
</dbReference>
<evidence type="ECO:0000256" key="7">
    <source>
        <dbReference type="ARBA" id="ARBA00023150"/>
    </source>
</evidence>
<dbReference type="GO" id="GO:0005737">
    <property type="term" value="C:cytoplasm"/>
    <property type="evidence" value="ECO:0007669"/>
    <property type="project" value="UniProtKB-SubCell"/>
</dbReference>
<dbReference type="PANTHER" id="PTHR19136:SF81">
    <property type="entry name" value="MOLYBDENUM COFACTOR GUANYLYLTRANSFERASE"/>
    <property type="match status" value="1"/>
</dbReference>
<dbReference type="GO" id="GO:0005525">
    <property type="term" value="F:GTP binding"/>
    <property type="evidence" value="ECO:0007669"/>
    <property type="project" value="UniProtKB-UniRule"/>
</dbReference>
<evidence type="ECO:0000256" key="5">
    <source>
        <dbReference type="ARBA" id="ARBA00022842"/>
    </source>
</evidence>
<protein>
    <recommendedName>
        <fullName evidence="8">Probable molybdenum cofactor guanylyltransferase</fullName>
        <shortName evidence="8">MoCo guanylyltransferase</shortName>
        <ecNumber evidence="8">2.7.7.77</ecNumber>
    </recommendedName>
    <alternativeName>
        <fullName evidence="8">GTP:molybdopterin guanylyltransferase</fullName>
    </alternativeName>
    <alternativeName>
        <fullName evidence="8">Mo-MPT guanylyltransferase</fullName>
    </alternativeName>
    <alternativeName>
        <fullName evidence="8">Molybdopterin guanylyltransferase</fullName>
    </alternativeName>
    <alternativeName>
        <fullName evidence="8">Molybdopterin-guanine dinucleotide synthase</fullName>
        <shortName evidence="8">MGD synthase</shortName>
    </alternativeName>
</protein>
<evidence type="ECO:0000256" key="4">
    <source>
        <dbReference type="ARBA" id="ARBA00022741"/>
    </source>
</evidence>
<dbReference type="EMBL" id="JADIIN010000038">
    <property type="protein sequence ID" value="MBF4468687.1"/>
    <property type="molecule type" value="Genomic_DNA"/>
</dbReference>